<sequence>MTCRLCGHPTAHHPPCPLDPVGRARALAAINSTGAVVPVENLMPKDHEDAAQIAYASRVFIPFCPETGLVLRGMYRGMGIRRAEEMEVYHLLKTHHHVRVGTVTLRPWWRWWKSTPHAVLTPSNHLEVLL</sequence>
<proteinExistence type="predicted"/>
<dbReference type="Proteomes" id="UP001302059">
    <property type="component" value="Unassembled WGS sequence"/>
</dbReference>
<evidence type="ECO:0000313" key="1">
    <source>
        <dbReference type="EMBL" id="MDL2342585.1"/>
    </source>
</evidence>
<evidence type="ECO:0000313" key="2">
    <source>
        <dbReference type="Proteomes" id="UP001302059"/>
    </source>
</evidence>
<comment type="caution">
    <text evidence="1">The sequence shown here is derived from an EMBL/GenBank/DDBJ whole genome shotgun (WGS) entry which is preliminary data.</text>
</comment>
<dbReference type="RefSeq" id="WP_285520623.1">
    <property type="nucleotide sequence ID" value="NZ_JASNGB010000001.1"/>
</dbReference>
<gene>
    <name evidence="1" type="ORF">QOL99_00280</name>
</gene>
<organism evidence="1 2">
    <name type="scientific">Deinococcus rhizophilus</name>
    <dbReference type="NCBI Taxonomy" id="3049544"/>
    <lineage>
        <taxon>Bacteria</taxon>
        <taxon>Thermotogati</taxon>
        <taxon>Deinococcota</taxon>
        <taxon>Deinococci</taxon>
        <taxon>Deinococcales</taxon>
        <taxon>Deinococcaceae</taxon>
        <taxon>Deinococcus</taxon>
    </lineage>
</organism>
<dbReference type="EMBL" id="JASNGB010000001">
    <property type="protein sequence ID" value="MDL2342585.1"/>
    <property type="molecule type" value="Genomic_DNA"/>
</dbReference>
<protein>
    <submittedName>
        <fullName evidence="1">Uncharacterized protein</fullName>
    </submittedName>
</protein>
<accession>A0ABT7JC19</accession>
<reference evidence="1 2" key="1">
    <citation type="submission" date="2023-05" db="EMBL/GenBank/DDBJ databases">
        <authorList>
            <person name="Gao F."/>
        </authorList>
    </citation>
    <scope>NUCLEOTIDE SEQUENCE [LARGE SCALE GENOMIC DNA]</scope>
    <source>
        <strain evidence="1 2">MIMF12</strain>
    </source>
</reference>
<keyword evidence="2" id="KW-1185">Reference proteome</keyword>
<name>A0ABT7JC19_9DEIO</name>